<keyword evidence="1" id="KW-0812">Transmembrane</keyword>
<dbReference type="Proteomes" id="UP000008514">
    <property type="component" value="Chromosome"/>
</dbReference>
<evidence type="ECO:0000256" key="1">
    <source>
        <dbReference type="SAM" id="Phobius"/>
    </source>
</evidence>
<dbReference type="STRING" id="313595.P700755_002290"/>
<dbReference type="KEGG" id="ptq:P700755_002290"/>
<feature type="transmembrane region" description="Helical" evidence="1">
    <location>
        <begin position="144"/>
        <end position="162"/>
    </location>
</feature>
<feature type="transmembrane region" description="Helical" evidence="1">
    <location>
        <begin position="112"/>
        <end position="132"/>
    </location>
</feature>
<dbReference type="OrthoDB" id="1132160at2"/>
<keyword evidence="3" id="KW-1185">Reference proteome</keyword>
<evidence type="ECO:0000313" key="3">
    <source>
        <dbReference type="Proteomes" id="UP000008514"/>
    </source>
</evidence>
<reference evidence="2" key="2">
    <citation type="submission" date="2012-09" db="EMBL/GenBank/DDBJ databases">
        <title>The complete sequence of Psychroflexus torquis an extreme psychrophile from sea-ice that is stimulated by light.</title>
        <authorList>
            <person name="Feng S."/>
            <person name="Powell S.M."/>
            <person name="Bowman J.P."/>
        </authorList>
    </citation>
    <scope>NUCLEOTIDE SEQUENCE [LARGE SCALE GENOMIC DNA]</scope>
    <source>
        <strain evidence="2">ATCC 700755</strain>
    </source>
</reference>
<keyword evidence="1" id="KW-1133">Transmembrane helix</keyword>
<name>K4IJ01_PSYTT</name>
<sequence>MKTYFINSIRFVLLILIQVLILDEFNVFGYINPIIYQLLIILLPFNINSVQKLFLAFILGISMDIFEDSGGIHAAATLTIAYLRPLFLRNAFGLSYDYQTLKFYDAPFRERFSYVSLMVLVHHTVLFSLEIFNVDHLLFFVEKTIYSSIFSILLIMITLNLIRKNRK</sequence>
<dbReference type="eggNOG" id="ENOG50315DF">
    <property type="taxonomic scope" value="Bacteria"/>
</dbReference>
<dbReference type="RefSeq" id="WP_015024646.1">
    <property type="nucleotide sequence ID" value="NC_018721.1"/>
</dbReference>
<reference evidence="2" key="1">
    <citation type="submission" date="2006-03" db="EMBL/GenBank/DDBJ databases">
        <authorList>
            <person name="Bowman J."/>
            <person name="Ferriera S."/>
            <person name="Johnson J."/>
            <person name="Kravitz S."/>
            <person name="Halpern A."/>
            <person name="Remington K."/>
            <person name="Beeson K."/>
            <person name="Tran B."/>
            <person name="Rogers Y.-H."/>
            <person name="Friedman R."/>
            <person name="Venter J.C."/>
        </authorList>
    </citation>
    <scope>NUCLEOTIDE SEQUENCE [LARGE SCALE GENOMIC DNA]</scope>
    <source>
        <strain evidence="2">ATCC 700755</strain>
    </source>
</reference>
<dbReference type="HOGENOM" id="CLU_125324_2_0_10"/>
<keyword evidence="1" id="KW-0472">Membrane</keyword>
<gene>
    <name evidence="2" type="ordered locus">P700755_002290</name>
</gene>
<organism evidence="2 3">
    <name type="scientific">Psychroflexus torquis (strain ATCC 700755 / CIP 106069 / ACAM 623)</name>
    <dbReference type="NCBI Taxonomy" id="313595"/>
    <lineage>
        <taxon>Bacteria</taxon>
        <taxon>Pseudomonadati</taxon>
        <taxon>Bacteroidota</taxon>
        <taxon>Flavobacteriia</taxon>
        <taxon>Flavobacteriales</taxon>
        <taxon>Flavobacteriaceae</taxon>
        <taxon>Psychroflexus</taxon>
    </lineage>
</organism>
<proteinExistence type="predicted"/>
<dbReference type="EMBL" id="CP003879">
    <property type="protein sequence ID" value="AFU69071.1"/>
    <property type="molecule type" value="Genomic_DNA"/>
</dbReference>
<accession>K4IJ01</accession>
<dbReference type="AlphaFoldDB" id="K4IJ01"/>
<protein>
    <submittedName>
        <fullName evidence="2">Rod shape-determining protein MreD</fullName>
    </submittedName>
</protein>
<evidence type="ECO:0000313" key="2">
    <source>
        <dbReference type="EMBL" id="AFU69071.1"/>
    </source>
</evidence>